<evidence type="ECO:0000313" key="2">
    <source>
        <dbReference type="Proteomes" id="UP000249166"/>
    </source>
</evidence>
<reference evidence="1 2" key="1">
    <citation type="submission" date="2018-04" db="EMBL/GenBank/DDBJ databases">
        <title>Bacteria isolated from cave deposits of Manipur.</title>
        <authorList>
            <person name="Sahoo D."/>
            <person name="Sarangthem I."/>
            <person name="Nandeibam J."/>
        </authorList>
    </citation>
    <scope>NUCLEOTIDE SEQUENCE [LARGE SCALE GENOMIC DNA]</scope>
    <source>
        <strain evidence="2">mrc11</strain>
    </source>
</reference>
<comment type="caution">
    <text evidence="1">The sequence shown here is derived from an EMBL/GenBank/DDBJ whole genome shotgun (WGS) entry which is preliminary data.</text>
</comment>
<sequence>MDIQNHFYGHSAVLAGYAGLQRPRHMAGLLQHGWTPVTPIRTHFADLADSAPLGNLFTWTHASRGWSEEESLRETGFASTPIGSPALYLAEMARNSGAAIERSIDAVVFPFHGTRLLDVEGDHQGYAREVFEREGSALVCMHVDDLQKPEIVEAWRKAGHSITTAGERRDPAFLARVMWLLMSSKKVVSNRLATALIYGAAVETPVSLYGPHFQIAGVQETSSEEYLRSLWPEFYEESISVPVLQKIAYAELGQEYMKSPSDLRSVLGWDSPGLRPFADYWIGAPWTKAKSILGLKQRKVGPVVNEAKLSPLHFLKDPFEHLPDRLPRSVSTRLVAPDFINVG</sequence>
<dbReference type="AlphaFoldDB" id="A0A328HCQ5"/>
<dbReference type="Proteomes" id="UP000249166">
    <property type="component" value="Unassembled WGS sequence"/>
</dbReference>
<evidence type="ECO:0000313" key="1">
    <source>
        <dbReference type="EMBL" id="RAM35160.1"/>
    </source>
</evidence>
<dbReference type="RefSeq" id="WP_111905834.1">
    <property type="nucleotide sequence ID" value="NZ_QLNP01000105.1"/>
</dbReference>
<proteinExistence type="predicted"/>
<dbReference type="OrthoDB" id="4858593at2"/>
<dbReference type="EMBL" id="QLNP01000105">
    <property type="protein sequence ID" value="RAM35160.1"/>
    <property type="molecule type" value="Genomic_DNA"/>
</dbReference>
<accession>A0A328HCQ5</accession>
<protein>
    <submittedName>
        <fullName evidence="1">Uncharacterized protein</fullName>
    </submittedName>
</protein>
<name>A0A328HCQ5_ARTGO</name>
<gene>
    <name evidence="1" type="ORF">DBZ45_21475</name>
</gene>
<organism evidence="1 2">
    <name type="scientific">Arthrobacter globiformis</name>
    <dbReference type="NCBI Taxonomy" id="1665"/>
    <lineage>
        <taxon>Bacteria</taxon>
        <taxon>Bacillati</taxon>
        <taxon>Actinomycetota</taxon>
        <taxon>Actinomycetes</taxon>
        <taxon>Micrococcales</taxon>
        <taxon>Micrococcaceae</taxon>
        <taxon>Arthrobacter</taxon>
    </lineage>
</organism>